<comment type="caution">
    <text evidence="1">The sequence shown here is derived from an EMBL/GenBank/DDBJ whole genome shotgun (WGS) entry which is preliminary data.</text>
</comment>
<evidence type="ECO:0000313" key="1">
    <source>
        <dbReference type="EMBL" id="KKN46920.1"/>
    </source>
</evidence>
<accession>A0A0F9QRQ3</accession>
<protein>
    <recommendedName>
        <fullName evidence="2">Trm112 family protein</fullName>
    </recommendedName>
</protein>
<dbReference type="EMBL" id="LAZR01001304">
    <property type="protein sequence ID" value="KKN46920.1"/>
    <property type="molecule type" value="Genomic_DNA"/>
</dbReference>
<name>A0A0F9QRQ3_9ZZZZ</name>
<feature type="non-terminal residue" evidence="1">
    <location>
        <position position="121"/>
    </location>
</feature>
<organism evidence="1">
    <name type="scientific">marine sediment metagenome</name>
    <dbReference type="NCBI Taxonomy" id="412755"/>
    <lineage>
        <taxon>unclassified sequences</taxon>
        <taxon>metagenomes</taxon>
        <taxon>ecological metagenomes</taxon>
    </lineage>
</organism>
<gene>
    <name evidence="1" type="ORF">LCGC14_0667860</name>
</gene>
<reference evidence="1" key="1">
    <citation type="journal article" date="2015" name="Nature">
        <title>Complex archaea that bridge the gap between prokaryotes and eukaryotes.</title>
        <authorList>
            <person name="Spang A."/>
            <person name="Saw J.H."/>
            <person name="Jorgensen S.L."/>
            <person name="Zaremba-Niedzwiedzka K."/>
            <person name="Martijn J."/>
            <person name="Lind A.E."/>
            <person name="van Eijk R."/>
            <person name="Schleper C."/>
            <person name="Guy L."/>
            <person name="Ettema T.J."/>
        </authorList>
    </citation>
    <scope>NUCLEOTIDE SEQUENCE</scope>
</reference>
<dbReference type="AlphaFoldDB" id="A0A0F9QRQ3"/>
<proteinExistence type="predicted"/>
<evidence type="ECO:0008006" key="2">
    <source>
        <dbReference type="Google" id="ProtNLM"/>
    </source>
</evidence>
<sequence length="121" mass="14520">MKPWLFDILACPIDKYFPLKLYIFSFETKSEDLATLTKIFEKREINSIEKEEIVVVSQENENYFIRDNIIIEKTDIEKYFDLILSSIKELDNIIDKSPNKQIQKCFEMIQLIIKPKVLEFY</sequence>